<sequence length="147" mass="17299">MIQIDGQPRSVALIVRGYDRAHADPAEDSCRQNQIDATCCQLAVKHEALELIHECSIKAQHPRQLRQQEEEDVKTLFEPATDKRQEMRKLRLSYNNALSALFPHFFRQYCKNIQRVENITTDRFKYNTVSAKKENYFPLYFEGLLEH</sequence>
<protein>
    <submittedName>
        <fullName evidence="1">Uncharacterized protein</fullName>
    </submittedName>
</protein>
<keyword evidence="2" id="KW-1185">Reference proteome</keyword>
<dbReference type="Proteomes" id="UP001196413">
    <property type="component" value="Unassembled WGS sequence"/>
</dbReference>
<evidence type="ECO:0000313" key="1">
    <source>
        <dbReference type="EMBL" id="KAJ1360976.1"/>
    </source>
</evidence>
<accession>A0AAD5N5L6</accession>
<dbReference type="AlphaFoldDB" id="A0AAD5N5L6"/>
<dbReference type="EMBL" id="JAHQIW010004068">
    <property type="protein sequence ID" value="KAJ1360976.1"/>
    <property type="molecule type" value="Genomic_DNA"/>
</dbReference>
<reference evidence="1" key="1">
    <citation type="submission" date="2021-06" db="EMBL/GenBank/DDBJ databases">
        <title>Parelaphostrongylus tenuis whole genome reference sequence.</title>
        <authorList>
            <person name="Garwood T.J."/>
            <person name="Larsen P.A."/>
            <person name="Fountain-Jones N.M."/>
            <person name="Garbe J.R."/>
            <person name="Macchietto M.G."/>
            <person name="Kania S.A."/>
            <person name="Gerhold R.W."/>
            <person name="Richards J.E."/>
            <person name="Wolf T.M."/>
        </authorList>
    </citation>
    <scope>NUCLEOTIDE SEQUENCE</scope>
    <source>
        <strain evidence="1">MNPRO001-30</strain>
        <tissue evidence="1">Meninges</tissue>
    </source>
</reference>
<name>A0AAD5N5L6_PARTN</name>
<proteinExistence type="predicted"/>
<comment type="caution">
    <text evidence="1">The sequence shown here is derived from an EMBL/GenBank/DDBJ whole genome shotgun (WGS) entry which is preliminary data.</text>
</comment>
<gene>
    <name evidence="1" type="ORF">KIN20_020117</name>
</gene>
<organism evidence="1 2">
    <name type="scientific">Parelaphostrongylus tenuis</name>
    <name type="common">Meningeal worm</name>
    <dbReference type="NCBI Taxonomy" id="148309"/>
    <lineage>
        <taxon>Eukaryota</taxon>
        <taxon>Metazoa</taxon>
        <taxon>Ecdysozoa</taxon>
        <taxon>Nematoda</taxon>
        <taxon>Chromadorea</taxon>
        <taxon>Rhabditida</taxon>
        <taxon>Rhabditina</taxon>
        <taxon>Rhabditomorpha</taxon>
        <taxon>Strongyloidea</taxon>
        <taxon>Metastrongylidae</taxon>
        <taxon>Parelaphostrongylus</taxon>
    </lineage>
</organism>
<evidence type="ECO:0000313" key="2">
    <source>
        <dbReference type="Proteomes" id="UP001196413"/>
    </source>
</evidence>